<dbReference type="Proteomes" id="UP000053235">
    <property type="component" value="Unassembled WGS sequence"/>
</dbReference>
<dbReference type="Gene3D" id="1.20.1290.10">
    <property type="entry name" value="AhpD-like"/>
    <property type="match status" value="1"/>
</dbReference>
<organism evidence="1 2">
    <name type="scientific">Roseibium alexandrii</name>
    <dbReference type="NCBI Taxonomy" id="388408"/>
    <lineage>
        <taxon>Bacteria</taxon>
        <taxon>Pseudomonadati</taxon>
        <taxon>Pseudomonadota</taxon>
        <taxon>Alphaproteobacteria</taxon>
        <taxon>Hyphomicrobiales</taxon>
        <taxon>Stappiaceae</taxon>
        <taxon>Roseibium</taxon>
    </lineage>
</organism>
<dbReference type="AlphaFoldDB" id="A0A0M7AAK7"/>
<dbReference type="GO" id="GO:0004601">
    <property type="term" value="F:peroxidase activity"/>
    <property type="evidence" value="ECO:0007669"/>
    <property type="project" value="UniProtKB-KW"/>
</dbReference>
<dbReference type="PANTHER" id="PTHR35446">
    <property type="entry name" value="SI:CH211-175M2.5"/>
    <property type="match status" value="1"/>
</dbReference>
<dbReference type="STRING" id="388408.LAX5112_02599"/>
<proteinExistence type="predicted"/>
<dbReference type="RefSeq" id="WP_055672299.1">
    <property type="nucleotide sequence ID" value="NZ_CXWD01000009.1"/>
</dbReference>
<dbReference type="PANTHER" id="PTHR35446:SF3">
    <property type="entry name" value="CMD DOMAIN-CONTAINING PROTEIN"/>
    <property type="match status" value="1"/>
</dbReference>
<dbReference type="InterPro" id="IPR029032">
    <property type="entry name" value="AhpD-like"/>
</dbReference>
<name>A0A0M7AAK7_9HYPH</name>
<protein>
    <submittedName>
        <fullName evidence="1">Putative peroxidase-related enzyme</fullName>
    </submittedName>
</protein>
<gene>
    <name evidence="1" type="ORF">LAX5112_02599</name>
</gene>
<dbReference type="EMBL" id="CXWD01000009">
    <property type="protein sequence ID" value="CTQ70753.1"/>
    <property type="molecule type" value="Genomic_DNA"/>
</dbReference>
<evidence type="ECO:0000313" key="2">
    <source>
        <dbReference type="Proteomes" id="UP000053235"/>
    </source>
</evidence>
<evidence type="ECO:0000313" key="1">
    <source>
        <dbReference type="EMBL" id="CTQ70753.1"/>
    </source>
</evidence>
<sequence>MTDFQLHTKETAPEGGAELLERSEKAFGRIPGLHAVMSESPQHLEAYQKLHELFQQTSLSTVEQNVVWLTINVEHECHYCVPAHTGIAHMQKVPQDVIDALRDNTSLADPRLESLRDFTLKVVRQRGNVSDADVQTFLDAGFTKRNVLDIILGLAQKVMSNYVNHLAETPVDKVFEKFAWTPPAREAAE</sequence>
<keyword evidence="2" id="KW-1185">Reference proteome</keyword>
<keyword evidence="1" id="KW-0575">Peroxidase</keyword>
<reference evidence="2" key="1">
    <citation type="submission" date="2015-07" db="EMBL/GenBank/DDBJ databases">
        <authorList>
            <person name="Rodrigo-Torres Lidia"/>
            <person name="Arahal R.David."/>
        </authorList>
    </citation>
    <scope>NUCLEOTIDE SEQUENCE [LARGE SCALE GENOMIC DNA]</scope>
    <source>
        <strain evidence="2">CECT 5112</strain>
    </source>
</reference>
<accession>A0A0M7AAK7</accession>
<dbReference type="SUPFAM" id="SSF69118">
    <property type="entry name" value="AhpD-like"/>
    <property type="match status" value="1"/>
</dbReference>
<keyword evidence="1" id="KW-0560">Oxidoreductase</keyword>